<feature type="compositionally biased region" description="Low complexity" evidence="12">
    <location>
        <begin position="102"/>
        <end position="129"/>
    </location>
</feature>
<evidence type="ECO:0000256" key="2">
    <source>
        <dbReference type="ARBA" id="ARBA00006991"/>
    </source>
</evidence>
<keyword evidence="9" id="KW-0804">Transcription</keyword>
<feature type="compositionally biased region" description="Low complexity" evidence="12">
    <location>
        <begin position="136"/>
        <end position="156"/>
    </location>
</feature>
<proteinExistence type="inferred from homology"/>
<evidence type="ECO:0000256" key="1">
    <source>
        <dbReference type="ARBA" id="ARBA00004123"/>
    </source>
</evidence>
<comment type="subcellular location">
    <subcellularLocation>
        <location evidence="1">Nucleus</location>
    </subcellularLocation>
</comment>
<accession>A0AAN9TW42</accession>
<feature type="region of interest" description="Disordered" evidence="12">
    <location>
        <begin position="342"/>
        <end position="374"/>
    </location>
</feature>
<evidence type="ECO:0000256" key="3">
    <source>
        <dbReference type="ARBA" id="ARBA00022723"/>
    </source>
</evidence>
<dbReference type="EMBL" id="JBBCAQ010000002">
    <property type="protein sequence ID" value="KAK7605456.1"/>
    <property type="molecule type" value="Genomic_DNA"/>
</dbReference>
<evidence type="ECO:0000256" key="8">
    <source>
        <dbReference type="ARBA" id="ARBA00023125"/>
    </source>
</evidence>
<keyword evidence="15" id="KW-1185">Reference proteome</keyword>
<dbReference type="SMART" id="SM00355">
    <property type="entry name" value="ZnF_C2H2"/>
    <property type="match status" value="3"/>
</dbReference>
<evidence type="ECO:0000256" key="6">
    <source>
        <dbReference type="ARBA" id="ARBA00022833"/>
    </source>
</evidence>
<dbReference type="Pfam" id="PF00096">
    <property type="entry name" value="zf-C2H2"/>
    <property type="match status" value="3"/>
</dbReference>
<gene>
    <name evidence="14" type="ORF">V9T40_007314</name>
</gene>
<evidence type="ECO:0000256" key="7">
    <source>
        <dbReference type="ARBA" id="ARBA00023015"/>
    </source>
</evidence>
<keyword evidence="6" id="KW-0862">Zinc</keyword>
<dbReference type="Proteomes" id="UP001367676">
    <property type="component" value="Unassembled WGS sequence"/>
</dbReference>
<sequence length="424" mass="46613">MVSRHRAYVLQGASPPSFVSFFAYQTLLQTQRARRMMRKVPRAADSSPTKVVRRRGTRAREGQPRYSPKKRRLCGAPQETSRTQLLAPSCTAIAPQIAPVSSSASSSTELSPSSPTAPPSALGPLSPLSDAGFGFEPPSSAPSETDAESASATSSTKPAGNAGAKKKYPCDLCDKSFDYKHVLQNHNRTHTGEKPYQCPQCHKRFTRDHHLKTHIRLHTGEKPFGCSVCHKRFVQVANLRRHERVHAGERLHHCGHGHCDSALADCAERPTTHAKPFDCATCGAQFRRKRHREGHKCASDSATQPVDETCAFSVARTVATVAPASAADPSAGLSSMDSGVDLYSSLDHDPDLDSRSRRGEVVSGHSEANGVGSEGRFKMDVGFRVIRNNRYHPRQLGRRYETWPDLHRHSQPCQEQPEDLSIKK</sequence>
<evidence type="ECO:0000259" key="13">
    <source>
        <dbReference type="PROSITE" id="PS50157"/>
    </source>
</evidence>
<dbReference type="PANTHER" id="PTHR16515">
    <property type="entry name" value="PR DOMAIN ZINC FINGER PROTEIN"/>
    <property type="match status" value="1"/>
</dbReference>
<reference evidence="14 15" key="1">
    <citation type="submission" date="2024-03" db="EMBL/GenBank/DDBJ databases">
        <title>Adaptation during the transition from Ophiocordyceps entomopathogen to insect associate is accompanied by gene loss and intensified selection.</title>
        <authorList>
            <person name="Ward C.M."/>
            <person name="Onetto C.A."/>
            <person name="Borneman A.R."/>
        </authorList>
    </citation>
    <scope>NUCLEOTIDE SEQUENCE [LARGE SCALE GENOMIC DNA]</scope>
    <source>
        <strain evidence="14">AWRI1</strain>
        <tissue evidence="14">Single Adult Female</tissue>
    </source>
</reference>
<dbReference type="PANTHER" id="PTHR16515:SF49">
    <property type="entry name" value="GASTRULA ZINC FINGER PROTEIN XLCGF49.1-LIKE-RELATED"/>
    <property type="match status" value="1"/>
</dbReference>
<dbReference type="PROSITE" id="PS50157">
    <property type="entry name" value="ZINC_FINGER_C2H2_2"/>
    <property type="match status" value="4"/>
</dbReference>
<protein>
    <recommendedName>
        <fullName evidence="13">C2H2-type domain-containing protein</fullName>
    </recommendedName>
</protein>
<keyword evidence="3" id="KW-0479">Metal-binding</keyword>
<feature type="domain" description="C2H2-type" evidence="13">
    <location>
        <begin position="168"/>
        <end position="195"/>
    </location>
</feature>
<dbReference type="GO" id="GO:0003677">
    <property type="term" value="F:DNA binding"/>
    <property type="evidence" value="ECO:0007669"/>
    <property type="project" value="UniProtKB-KW"/>
</dbReference>
<organism evidence="14 15">
    <name type="scientific">Parthenolecanium corni</name>
    <dbReference type="NCBI Taxonomy" id="536013"/>
    <lineage>
        <taxon>Eukaryota</taxon>
        <taxon>Metazoa</taxon>
        <taxon>Ecdysozoa</taxon>
        <taxon>Arthropoda</taxon>
        <taxon>Hexapoda</taxon>
        <taxon>Insecta</taxon>
        <taxon>Pterygota</taxon>
        <taxon>Neoptera</taxon>
        <taxon>Paraneoptera</taxon>
        <taxon>Hemiptera</taxon>
        <taxon>Sternorrhyncha</taxon>
        <taxon>Coccoidea</taxon>
        <taxon>Coccidae</taxon>
        <taxon>Parthenolecanium</taxon>
    </lineage>
</organism>
<dbReference type="PROSITE" id="PS00028">
    <property type="entry name" value="ZINC_FINGER_C2H2_1"/>
    <property type="match status" value="3"/>
</dbReference>
<feature type="domain" description="C2H2-type" evidence="13">
    <location>
        <begin position="196"/>
        <end position="223"/>
    </location>
</feature>
<evidence type="ECO:0000313" key="14">
    <source>
        <dbReference type="EMBL" id="KAK7605456.1"/>
    </source>
</evidence>
<keyword evidence="5 11" id="KW-0863">Zinc-finger</keyword>
<keyword evidence="8" id="KW-0238">DNA-binding</keyword>
<dbReference type="FunFam" id="3.30.160.60:FF:000744">
    <property type="entry name" value="zinc finger E-box-binding homeobox 1"/>
    <property type="match status" value="1"/>
</dbReference>
<dbReference type="FunFam" id="3.30.160.60:FF:001506">
    <property type="entry name" value="Zinc finger protein"/>
    <property type="match status" value="1"/>
</dbReference>
<dbReference type="GO" id="GO:0005634">
    <property type="term" value="C:nucleus"/>
    <property type="evidence" value="ECO:0007669"/>
    <property type="project" value="UniProtKB-SubCell"/>
</dbReference>
<comment type="caution">
    <text evidence="14">The sequence shown here is derived from an EMBL/GenBank/DDBJ whole genome shotgun (WGS) entry which is preliminary data.</text>
</comment>
<dbReference type="InterPro" id="IPR050331">
    <property type="entry name" value="Zinc_finger"/>
</dbReference>
<keyword evidence="4" id="KW-0677">Repeat</keyword>
<dbReference type="FunFam" id="3.30.160.60:FF:001289">
    <property type="entry name" value="Zinc finger protein 574"/>
    <property type="match status" value="1"/>
</dbReference>
<evidence type="ECO:0000256" key="12">
    <source>
        <dbReference type="SAM" id="MobiDB-lite"/>
    </source>
</evidence>
<keyword evidence="7" id="KW-0805">Transcription regulation</keyword>
<feature type="domain" description="C2H2-type" evidence="13">
    <location>
        <begin position="224"/>
        <end position="251"/>
    </location>
</feature>
<evidence type="ECO:0000256" key="11">
    <source>
        <dbReference type="PROSITE-ProRule" id="PRU00042"/>
    </source>
</evidence>
<evidence type="ECO:0000256" key="4">
    <source>
        <dbReference type="ARBA" id="ARBA00022737"/>
    </source>
</evidence>
<feature type="domain" description="C2H2-type" evidence="13">
    <location>
        <begin position="277"/>
        <end position="305"/>
    </location>
</feature>
<dbReference type="AlphaFoldDB" id="A0AAN9TW42"/>
<dbReference type="InterPro" id="IPR013087">
    <property type="entry name" value="Znf_C2H2_type"/>
</dbReference>
<dbReference type="SUPFAM" id="SSF57667">
    <property type="entry name" value="beta-beta-alpha zinc fingers"/>
    <property type="match status" value="2"/>
</dbReference>
<dbReference type="GO" id="GO:0006357">
    <property type="term" value="P:regulation of transcription by RNA polymerase II"/>
    <property type="evidence" value="ECO:0007669"/>
    <property type="project" value="UniProtKB-ARBA"/>
</dbReference>
<dbReference type="InterPro" id="IPR036236">
    <property type="entry name" value="Znf_C2H2_sf"/>
</dbReference>
<feature type="compositionally biased region" description="Basic and acidic residues" evidence="12">
    <location>
        <begin position="346"/>
        <end position="360"/>
    </location>
</feature>
<dbReference type="GO" id="GO:0008270">
    <property type="term" value="F:zinc ion binding"/>
    <property type="evidence" value="ECO:0007669"/>
    <property type="project" value="UniProtKB-KW"/>
</dbReference>
<name>A0AAN9TW42_9HEMI</name>
<feature type="region of interest" description="Disordered" evidence="12">
    <location>
        <begin position="102"/>
        <end position="165"/>
    </location>
</feature>
<evidence type="ECO:0000313" key="15">
    <source>
        <dbReference type="Proteomes" id="UP001367676"/>
    </source>
</evidence>
<evidence type="ECO:0000256" key="5">
    <source>
        <dbReference type="ARBA" id="ARBA00022771"/>
    </source>
</evidence>
<evidence type="ECO:0000256" key="9">
    <source>
        <dbReference type="ARBA" id="ARBA00023163"/>
    </source>
</evidence>
<feature type="region of interest" description="Disordered" evidence="12">
    <location>
        <begin position="38"/>
        <end position="87"/>
    </location>
</feature>
<dbReference type="Gene3D" id="3.30.160.60">
    <property type="entry name" value="Classic Zinc Finger"/>
    <property type="match status" value="3"/>
</dbReference>
<comment type="similarity">
    <text evidence="2">Belongs to the krueppel C2H2-type zinc-finger protein family.</text>
</comment>
<keyword evidence="10" id="KW-0539">Nucleus</keyword>
<evidence type="ECO:0000256" key="10">
    <source>
        <dbReference type="ARBA" id="ARBA00023242"/>
    </source>
</evidence>